<feature type="transmembrane region" description="Helical" evidence="2">
    <location>
        <begin position="597"/>
        <end position="618"/>
    </location>
</feature>
<evidence type="ECO:0000256" key="2">
    <source>
        <dbReference type="SAM" id="Phobius"/>
    </source>
</evidence>
<dbReference type="AlphaFoldDB" id="A0AAD8MWT2"/>
<dbReference type="Proteomes" id="UP001237642">
    <property type="component" value="Unassembled WGS sequence"/>
</dbReference>
<reference evidence="3" key="2">
    <citation type="submission" date="2023-05" db="EMBL/GenBank/DDBJ databases">
        <authorList>
            <person name="Schelkunov M.I."/>
        </authorList>
    </citation>
    <scope>NUCLEOTIDE SEQUENCE</scope>
    <source>
        <strain evidence="3">Hsosn_3</strain>
        <tissue evidence="3">Leaf</tissue>
    </source>
</reference>
<feature type="transmembrane region" description="Helical" evidence="2">
    <location>
        <begin position="253"/>
        <end position="271"/>
    </location>
</feature>
<feature type="region of interest" description="Disordered" evidence="1">
    <location>
        <begin position="1"/>
        <end position="21"/>
    </location>
</feature>
<protein>
    <submittedName>
        <fullName evidence="3">Protein tweety like</fullName>
    </submittedName>
</protein>
<accession>A0AAD8MWT2</accession>
<keyword evidence="2" id="KW-1133">Transmembrane helix</keyword>
<dbReference type="PANTHER" id="PTHR31414:SF15">
    <property type="entry name" value="PLASMA MEMBRANE FUSION PROTEIN"/>
    <property type="match status" value="1"/>
</dbReference>
<name>A0AAD8MWT2_9APIA</name>
<gene>
    <name evidence="3" type="ORF">POM88_011786</name>
</gene>
<feature type="transmembrane region" description="Helical" evidence="2">
    <location>
        <begin position="360"/>
        <end position="378"/>
    </location>
</feature>
<sequence length="630" mass="69403">MLQHTTTVRHLIPGNKPSDQPSQDVIFQHRYIIKRLFYHHVAANRLRRFCCLANSGNSQLTLMGKEGNLSPPRFSYDCGGIRIARYCIKCYTKLVKEQEIGTLKKATCVCDSVSNNLSLLYLILFLTLFFCFCIFSTFVSSHGASHFQPTQISDGRKMSNGVDGRRIVAETNASNAPDNASLVLAAKRTHRRDPSDGFNYYNGGWDFSNSHYVYSVGFSAAPPFIAGVACCCRSRRESQIDHNQTAHTVTFSLLLLFTLATIGAGVVSYIGEEKLERSVIKVTAFVLDEADGAFGNLRNLINNLLEAKKIGVDELSLPADMQSQIDQIGGKINFYADRLHSVSKHGAEDLWNFLRPIRRTLIIVAAALVALMLVGFFIAAFGWKFLIYCLVIIGWIVVTGIFILTSMFLLIHNAVADSCVAVDEWLQNPAADSAIENIIPRVDNETSQMIYSTTRGVTYGVVQVINSAIVNVSNANIPSNAGSLYINQSGPLMPVLCNPVNSDLSDRVCAPGEVDFNNASEVWGKFVCRVSGSGICTTPGRLTPKGYNQLVATTNISSVLYQEGPFLMSLVDSTFLTDLFKRLMSNNCPGLREYSKMTYAGLLAASILLLFSVVGWIVHGEYAKKRRMAS</sequence>
<evidence type="ECO:0000313" key="4">
    <source>
        <dbReference type="Proteomes" id="UP001237642"/>
    </source>
</evidence>
<dbReference type="PANTHER" id="PTHR31414">
    <property type="entry name" value="TRANSMEMBRANE PROTEIN DDB_G0292058"/>
    <property type="match status" value="1"/>
</dbReference>
<keyword evidence="2" id="KW-0812">Transmembrane</keyword>
<keyword evidence="4" id="KW-1185">Reference proteome</keyword>
<feature type="transmembrane region" description="Helical" evidence="2">
    <location>
        <begin position="212"/>
        <end position="232"/>
    </location>
</feature>
<dbReference type="InterPro" id="IPR040283">
    <property type="entry name" value="DDB_G0292058-like"/>
</dbReference>
<dbReference type="EMBL" id="JAUIZM010000003">
    <property type="protein sequence ID" value="KAK1392730.1"/>
    <property type="molecule type" value="Genomic_DNA"/>
</dbReference>
<feature type="transmembrane region" description="Helical" evidence="2">
    <location>
        <begin position="385"/>
        <end position="411"/>
    </location>
</feature>
<organism evidence="3 4">
    <name type="scientific">Heracleum sosnowskyi</name>
    <dbReference type="NCBI Taxonomy" id="360622"/>
    <lineage>
        <taxon>Eukaryota</taxon>
        <taxon>Viridiplantae</taxon>
        <taxon>Streptophyta</taxon>
        <taxon>Embryophyta</taxon>
        <taxon>Tracheophyta</taxon>
        <taxon>Spermatophyta</taxon>
        <taxon>Magnoliopsida</taxon>
        <taxon>eudicotyledons</taxon>
        <taxon>Gunneridae</taxon>
        <taxon>Pentapetalae</taxon>
        <taxon>asterids</taxon>
        <taxon>campanulids</taxon>
        <taxon>Apiales</taxon>
        <taxon>Apiaceae</taxon>
        <taxon>Apioideae</taxon>
        <taxon>apioid superclade</taxon>
        <taxon>Tordylieae</taxon>
        <taxon>Tordyliinae</taxon>
        <taxon>Heracleum</taxon>
    </lineage>
</organism>
<dbReference type="GO" id="GO:0005886">
    <property type="term" value="C:plasma membrane"/>
    <property type="evidence" value="ECO:0007669"/>
    <property type="project" value="TreeGrafter"/>
</dbReference>
<dbReference type="GO" id="GO:0009506">
    <property type="term" value="C:plasmodesma"/>
    <property type="evidence" value="ECO:0007669"/>
    <property type="project" value="TreeGrafter"/>
</dbReference>
<evidence type="ECO:0000256" key="1">
    <source>
        <dbReference type="SAM" id="MobiDB-lite"/>
    </source>
</evidence>
<reference evidence="3" key="1">
    <citation type="submission" date="2023-02" db="EMBL/GenBank/DDBJ databases">
        <title>Genome of toxic invasive species Heracleum sosnowskyi carries increased number of genes despite the absence of recent whole-genome duplications.</title>
        <authorList>
            <person name="Schelkunov M."/>
            <person name="Shtratnikova V."/>
            <person name="Makarenko M."/>
            <person name="Klepikova A."/>
            <person name="Omelchenko D."/>
            <person name="Novikova G."/>
            <person name="Obukhova E."/>
            <person name="Bogdanov V."/>
            <person name="Penin A."/>
            <person name="Logacheva M."/>
        </authorList>
    </citation>
    <scope>NUCLEOTIDE SEQUENCE</scope>
    <source>
        <strain evidence="3">Hsosn_3</strain>
        <tissue evidence="3">Leaf</tissue>
    </source>
</reference>
<keyword evidence="2" id="KW-0472">Membrane</keyword>
<evidence type="ECO:0000313" key="3">
    <source>
        <dbReference type="EMBL" id="KAK1392730.1"/>
    </source>
</evidence>
<feature type="transmembrane region" description="Helical" evidence="2">
    <location>
        <begin position="119"/>
        <end position="139"/>
    </location>
</feature>
<proteinExistence type="predicted"/>
<comment type="caution">
    <text evidence="3">The sequence shown here is derived from an EMBL/GenBank/DDBJ whole genome shotgun (WGS) entry which is preliminary data.</text>
</comment>